<name>A0A1C7LV62_GRIFR</name>
<dbReference type="EMBL" id="LUGG01000023">
    <property type="protein sequence ID" value="OBZ67937.1"/>
    <property type="molecule type" value="Genomic_DNA"/>
</dbReference>
<dbReference type="OrthoDB" id="3265369at2759"/>
<dbReference type="AlphaFoldDB" id="A0A1C7LV62"/>
<organism evidence="2 3">
    <name type="scientific">Grifola frondosa</name>
    <name type="common">Maitake</name>
    <name type="synonym">Polyporus frondosus</name>
    <dbReference type="NCBI Taxonomy" id="5627"/>
    <lineage>
        <taxon>Eukaryota</taxon>
        <taxon>Fungi</taxon>
        <taxon>Dikarya</taxon>
        <taxon>Basidiomycota</taxon>
        <taxon>Agaricomycotina</taxon>
        <taxon>Agaricomycetes</taxon>
        <taxon>Polyporales</taxon>
        <taxon>Grifolaceae</taxon>
        <taxon>Grifola</taxon>
    </lineage>
</organism>
<reference evidence="2 3" key="1">
    <citation type="submission" date="2016-03" db="EMBL/GenBank/DDBJ databases">
        <title>Whole genome sequencing of Grifola frondosa 9006-11.</title>
        <authorList>
            <person name="Min B."/>
            <person name="Park H."/>
            <person name="Kim J.-G."/>
            <person name="Cho H."/>
            <person name="Oh Y.-L."/>
            <person name="Kong W.-S."/>
            <person name="Choi I.-G."/>
        </authorList>
    </citation>
    <scope>NUCLEOTIDE SEQUENCE [LARGE SCALE GENOMIC DNA]</scope>
    <source>
        <strain evidence="2 3">9006-11</strain>
    </source>
</reference>
<feature type="compositionally biased region" description="Basic and acidic residues" evidence="1">
    <location>
        <begin position="89"/>
        <end position="98"/>
    </location>
</feature>
<feature type="compositionally biased region" description="Polar residues" evidence="1">
    <location>
        <begin position="109"/>
        <end position="118"/>
    </location>
</feature>
<feature type="region of interest" description="Disordered" evidence="1">
    <location>
        <begin position="199"/>
        <end position="236"/>
    </location>
</feature>
<comment type="caution">
    <text evidence="2">The sequence shown here is derived from an EMBL/GenBank/DDBJ whole genome shotgun (WGS) entry which is preliminary data.</text>
</comment>
<evidence type="ECO:0000313" key="3">
    <source>
        <dbReference type="Proteomes" id="UP000092993"/>
    </source>
</evidence>
<dbReference type="Proteomes" id="UP000092993">
    <property type="component" value="Unassembled WGS sequence"/>
</dbReference>
<keyword evidence="3" id="KW-1185">Reference proteome</keyword>
<protein>
    <submittedName>
        <fullName evidence="2">Uncharacterized protein</fullName>
    </submittedName>
</protein>
<dbReference type="OMA" id="ASIDSRC"/>
<gene>
    <name evidence="2" type="ORF">A0H81_12463</name>
</gene>
<evidence type="ECO:0000256" key="1">
    <source>
        <dbReference type="SAM" id="MobiDB-lite"/>
    </source>
</evidence>
<proteinExistence type="predicted"/>
<feature type="region of interest" description="Disordered" evidence="1">
    <location>
        <begin position="57"/>
        <end position="147"/>
    </location>
</feature>
<evidence type="ECO:0000313" key="2">
    <source>
        <dbReference type="EMBL" id="OBZ67937.1"/>
    </source>
</evidence>
<sequence>MSTTIRSFTVFKDDILSSPSKVDASEENDALLPTFIAPPPPGPLLVYCPDKENINPATGLRANAEHTSTKKRKTGVLATKLHIPPPSKKQKELKEQKVAKAPKKIRRTPLSTSPSKARTTSDKPKRTHTSRRSGGAGPKVQKVQEHERISQAVVDSRCYELTVLPLADVSQAYDETPAFGDHLAAAIVEDFKIVPKELSEPPAETDRPSSPLPLPSNDVLSSSPGDDLVDPTALSTPQRKRIYSSFTFSSPSPSGNRYAATRGSGVDRFSDIIL</sequence>
<accession>A0A1C7LV62</accession>